<name>X1JS52_9ZZZZ</name>
<dbReference type="AlphaFoldDB" id="X1JS52"/>
<proteinExistence type="predicted"/>
<dbReference type="SUPFAM" id="SSF49478">
    <property type="entry name" value="Cna protein B-type domain"/>
    <property type="match status" value="1"/>
</dbReference>
<feature type="non-terminal residue" evidence="1">
    <location>
        <position position="1"/>
    </location>
</feature>
<dbReference type="EMBL" id="BARU01044767">
    <property type="protein sequence ID" value="GAH81099.1"/>
    <property type="molecule type" value="Genomic_DNA"/>
</dbReference>
<gene>
    <name evidence="1" type="ORF">S03H2_68164</name>
</gene>
<comment type="caution">
    <text evidence="1">The sequence shown here is derived from an EMBL/GenBank/DDBJ whole genome shotgun (WGS) entry which is preliminary data.</text>
</comment>
<evidence type="ECO:0008006" key="2">
    <source>
        <dbReference type="Google" id="ProtNLM"/>
    </source>
</evidence>
<organism evidence="1">
    <name type="scientific">marine sediment metagenome</name>
    <dbReference type="NCBI Taxonomy" id="412755"/>
    <lineage>
        <taxon>unclassified sequences</taxon>
        <taxon>metagenomes</taxon>
        <taxon>ecological metagenomes</taxon>
    </lineage>
</organism>
<reference evidence="1" key="1">
    <citation type="journal article" date="2014" name="Front. Microbiol.">
        <title>High frequency of phylogenetically diverse reductive dehalogenase-homologous genes in deep subseafloor sedimentary metagenomes.</title>
        <authorList>
            <person name="Kawai M."/>
            <person name="Futagami T."/>
            <person name="Toyoda A."/>
            <person name="Takaki Y."/>
            <person name="Nishi S."/>
            <person name="Hori S."/>
            <person name="Arai W."/>
            <person name="Tsubouchi T."/>
            <person name="Morono Y."/>
            <person name="Uchiyama I."/>
            <person name="Ito T."/>
            <person name="Fujiyama A."/>
            <person name="Inagaki F."/>
            <person name="Takami H."/>
        </authorList>
    </citation>
    <scope>NUCLEOTIDE SEQUENCE</scope>
    <source>
        <strain evidence="1">Expedition CK06-06</strain>
    </source>
</reference>
<feature type="non-terminal residue" evidence="1">
    <location>
        <position position="164"/>
    </location>
</feature>
<protein>
    <recommendedName>
        <fullName evidence="2">Carboxypeptidase regulatory-like domain-containing protein</fullName>
    </recommendedName>
</protein>
<evidence type="ECO:0000313" key="1">
    <source>
        <dbReference type="EMBL" id="GAH81099.1"/>
    </source>
</evidence>
<accession>X1JS52</accession>
<sequence length="164" mass="18346">DGPTDINGFIQFTALDIDAYSVEVSATGYNWDQSFVTIDYDGEGKLVEFYLDLVFTPGNGFIDVYVYDSGTLNPIVGADVTLYSEYGYYLTQGVTDITGFYNFTGLGVAMYRVEAYAMSYDYDSSWVTIDFDGEAELVEFYLEPTFTPGDGFIEVYVYDSVTLD</sequence>
<dbReference type="Gene3D" id="2.60.40.1120">
    <property type="entry name" value="Carboxypeptidase-like, regulatory domain"/>
    <property type="match status" value="1"/>
</dbReference>